<dbReference type="GO" id="GO:0031177">
    <property type="term" value="F:phosphopantetheine binding"/>
    <property type="evidence" value="ECO:0007669"/>
    <property type="project" value="InterPro"/>
</dbReference>
<dbReference type="InterPro" id="IPR009081">
    <property type="entry name" value="PP-bd_ACP"/>
</dbReference>
<dbReference type="InterPro" id="IPR015083">
    <property type="entry name" value="NorB/c/GfsB-D-like_docking"/>
</dbReference>
<dbReference type="Pfam" id="PF16197">
    <property type="entry name" value="KAsynt_C_assoc"/>
    <property type="match status" value="1"/>
</dbReference>
<dbReference type="PROSITE" id="PS52019">
    <property type="entry name" value="PKS_MFAS_DH"/>
    <property type="match status" value="1"/>
</dbReference>
<dbReference type="PROSITE" id="PS50075">
    <property type="entry name" value="CARRIER"/>
    <property type="match status" value="1"/>
</dbReference>
<dbReference type="InterPro" id="IPR016039">
    <property type="entry name" value="Thiolase-like"/>
</dbReference>
<accession>A0A238XMT1</accession>
<feature type="region of interest" description="C-terminal hotdog fold" evidence="6">
    <location>
        <begin position="987"/>
        <end position="1127"/>
    </location>
</feature>
<dbReference type="PANTHER" id="PTHR43775:SF51">
    <property type="entry name" value="INACTIVE PHENOLPHTHIOCEROL SYNTHESIS POLYKETIDE SYNTHASE TYPE I PKS1-RELATED"/>
    <property type="match status" value="1"/>
</dbReference>
<dbReference type="Gene3D" id="1.10.1200.10">
    <property type="entry name" value="ACP-like"/>
    <property type="match status" value="1"/>
</dbReference>
<dbReference type="SMART" id="SM00827">
    <property type="entry name" value="PKS_AT"/>
    <property type="match status" value="1"/>
</dbReference>
<feature type="region of interest" description="N-terminal hotdog fold" evidence="6">
    <location>
        <begin position="847"/>
        <end position="974"/>
    </location>
</feature>
<dbReference type="SUPFAM" id="SSF47336">
    <property type="entry name" value="ACP-like"/>
    <property type="match status" value="1"/>
</dbReference>
<dbReference type="InterPro" id="IPR042104">
    <property type="entry name" value="PKS_dehydratase_sf"/>
</dbReference>
<dbReference type="InterPro" id="IPR049900">
    <property type="entry name" value="PKS_mFAS_DH"/>
</dbReference>
<dbReference type="SMART" id="SM00823">
    <property type="entry name" value="PKS_PP"/>
    <property type="match status" value="1"/>
</dbReference>
<dbReference type="Gene3D" id="3.40.366.10">
    <property type="entry name" value="Malonyl-Coenzyme A Acyl Carrier Protein, domain 2"/>
    <property type="match status" value="1"/>
</dbReference>
<gene>
    <name evidence="11" type="ORF">SAMN06265355_104467</name>
</gene>
<dbReference type="FunFam" id="3.40.47.10:FF:000019">
    <property type="entry name" value="Polyketide synthase type I"/>
    <property type="match status" value="1"/>
</dbReference>
<evidence type="ECO:0000256" key="1">
    <source>
        <dbReference type="ARBA" id="ARBA00001957"/>
    </source>
</evidence>
<protein>
    <submittedName>
        <fullName evidence="11">Acyl transferase domain-containing protein</fullName>
    </submittedName>
</protein>
<dbReference type="CDD" id="cd00833">
    <property type="entry name" value="PKS"/>
    <property type="match status" value="1"/>
</dbReference>
<proteinExistence type="predicted"/>
<dbReference type="InterPro" id="IPR049551">
    <property type="entry name" value="PKS_DH_C"/>
</dbReference>
<dbReference type="SMART" id="SM00825">
    <property type="entry name" value="PKS_KS"/>
    <property type="match status" value="1"/>
</dbReference>
<dbReference type="InterPro" id="IPR016035">
    <property type="entry name" value="Acyl_Trfase/lysoPLipase"/>
</dbReference>
<comment type="cofactor">
    <cofactor evidence="1">
        <name>pantetheine 4'-phosphate</name>
        <dbReference type="ChEBI" id="CHEBI:47942"/>
    </cofactor>
</comment>
<dbReference type="EMBL" id="FZNP01000004">
    <property type="protein sequence ID" value="SNR59763.1"/>
    <property type="molecule type" value="Genomic_DNA"/>
</dbReference>
<dbReference type="Pfam" id="PF02801">
    <property type="entry name" value="Ketoacyl-synt_C"/>
    <property type="match status" value="1"/>
</dbReference>
<evidence type="ECO:0000256" key="7">
    <source>
        <dbReference type="SAM" id="MobiDB-lite"/>
    </source>
</evidence>
<dbReference type="GO" id="GO:0006633">
    <property type="term" value="P:fatty acid biosynthetic process"/>
    <property type="evidence" value="ECO:0007669"/>
    <property type="project" value="InterPro"/>
</dbReference>
<dbReference type="PROSITE" id="PS00606">
    <property type="entry name" value="KS3_1"/>
    <property type="match status" value="1"/>
</dbReference>
<dbReference type="InterPro" id="IPR050091">
    <property type="entry name" value="PKS_NRPS_Biosynth_Enz"/>
</dbReference>
<reference evidence="12" key="1">
    <citation type="submission" date="2017-06" db="EMBL/GenBank/DDBJ databases">
        <authorList>
            <person name="Varghese N."/>
            <person name="Submissions S."/>
        </authorList>
    </citation>
    <scope>NUCLEOTIDE SEQUENCE [LARGE SCALE GENOMIC DNA]</scope>
    <source>
        <strain evidence="12">DSM 44485</strain>
    </source>
</reference>
<dbReference type="Pfam" id="PF08990">
    <property type="entry name" value="Docking"/>
    <property type="match status" value="1"/>
</dbReference>
<organism evidence="11 12">
    <name type="scientific">Actinomadura mexicana</name>
    <dbReference type="NCBI Taxonomy" id="134959"/>
    <lineage>
        <taxon>Bacteria</taxon>
        <taxon>Bacillati</taxon>
        <taxon>Actinomycetota</taxon>
        <taxon>Actinomycetes</taxon>
        <taxon>Streptosporangiales</taxon>
        <taxon>Thermomonosporaceae</taxon>
        <taxon>Actinomadura</taxon>
    </lineage>
</organism>
<dbReference type="GO" id="GO:0033068">
    <property type="term" value="P:macrolide biosynthetic process"/>
    <property type="evidence" value="ECO:0007669"/>
    <property type="project" value="UniProtKB-ARBA"/>
</dbReference>
<feature type="domain" description="Carrier" evidence="8">
    <location>
        <begin position="1161"/>
        <end position="1240"/>
    </location>
</feature>
<dbReference type="Gene3D" id="3.40.47.10">
    <property type="match status" value="1"/>
</dbReference>
<dbReference type="InterPro" id="IPR049552">
    <property type="entry name" value="PKS_DH_N"/>
</dbReference>
<dbReference type="InterPro" id="IPR020807">
    <property type="entry name" value="PKS_DH"/>
</dbReference>
<evidence type="ECO:0000259" key="10">
    <source>
        <dbReference type="PROSITE" id="PS52019"/>
    </source>
</evidence>
<dbReference type="InterPro" id="IPR014043">
    <property type="entry name" value="Acyl_transferase_dom"/>
</dbReference>
<dbReference type="PROSITE" id="PS00012">
    <property type="entry name" value="PHOSPHOPANTETHEINE"/>
    <property type="match status" value="1"/>
</dbReference>
<dbReference type="Proteomes" id="UP000198420">
    <property type="component" value="Unassembled WGS sequence"/>
</dbReference>
<dbReference type="GO" id="GO:0004312">
    <property type="term" value="F:fatty acid synthase activity"/>
    <property type="evidence" value="ECO:0007669"/>
    <property type="project" value="TreeGrafter"/>
</dbReference>
<sequence length="1264" mass="131820">MADEEKLRHYLKKATGELQRTARRLRDVELRDSEPIAIVGMGCRFPPDLRSAAQLWRFVAGGGDGISPFPADRGWGAVNLAGTGDDGAPRPAACQGGFVAGADQFDAGFFGIGEQEALAMDPQQRLLLETAWEAVEHAGMAPAALRGTGTGVYAGVSYCHYAAGPRATLQAAVDDHLVVGGSPSTTSGRVAYVLGLRGPAISIDTACSSSLVAVHLACQGLRRGDCRLALAGGVTIMATPDVVVEFGRRGALAPDGRCKPFAAAADGMGFGEGAGLLVLERLSAALRNGHPVLALIRGSAVNQDGATNGLTSPSRTAQEEVIRQALADAGLTADQVDAVEGHGTGTALGDSIEAEAVLAAYGESRTAERPLLLGSVKSNIGHTQAASGVASVIKMVMSMRAGTHARTLHIDRPSDYVDWSGGKVVPAAEPAPWPAAGHPRRAGVSSFGISGTNAHLVLEEPAAVEVDGSAAAPGGADGTPVPWVLSAKTDPALRAMAGELRDFVREHPDTADDDVGISLARTRTGFPRRAVSLGTTRDEHLAALAALAGGEHAPHMVTGANTTAGKAAVVFAGSEPDARAWRSLVARFPSVVAELDEVRAQLDGHLDGAVRAFLAAPPRTAAASAAEAPAGALPAAVHGHAVVFALQAALYRLICSFGFTPDLVAGSGIGAITAAHAAGVLSLADAGALVAAACAPGADGTAAGLRRAAERASYARPRIAVAPGGDPGQAERLRSPEYWADGAYLRAAAEDVLRGVRSQGTVTCLELGPGTVAAAGRDGRSAEGVLECLAEAYTAGAAVSWEAAFARRPGTRHVHLPGYPFQRRRYWLAPSTTPGRGASALAQDAGHPMLGDAIDLAGSTERRFTRTLTVREPWYVGQYRLHGTPALPSAAVAEWALAASRAAAREGHEARTVEDLVLDEVITFPEASPVTVQTSAETQGAAPRITGFSRRPGGTEPQWTRRFTASLTKSDALVPGPAGLDRLRTAPAEHDPGSLFARLSRSGVDYGPAFRRITRWWRTGDESLVLVENDVAAADADRYLQHPVVLETCFLSAMPLTSDTGLWLPAAIARLSFHRALPPRLWCHARRTRGDAGRPGPLDLTLISDAGETLAAIEGLAYRAVDPAALGLPAASAAEPGLAGSWDAEELSRLAVTEPDRARRMLMDTLFGRVTALLDGRPEDSEGLRERFGDARFGELGLDSLRAMRLRDQFRSQLSVDVPPQRLFGDATVADIVETVCRFLAVRHLAMTGDERPGDAGQSEELIL</sequence>
<dbReference type="Pfam" id="PF21089">
    <property type="entry name" value="PKS_DH_N"/>
    <property type="match status" value="1"/>
</dbReference>
<dbReference type="Pfam" id="PF00109">
    <property type="entry name" value="ketoacyl-synt"/>
    <property type="match status" value="1"/>
</dbReference>
<dbReference type="InterPro" id="IPR032821">
    <property type="entry name" value="PKS_assoc"/>
</dbReference>
<evidence type="ECO:0000256" key="5">
    <source>
        <dbReference type="ARBA" id="ARBA00023268"/>
    </source>
</evidence>
<dbReference type="InterPro" id="IPR020841">
    <property type="entry name" value="PKS_Beta-ketoAc_synthase_dom"/>
</dbReference>
<dbReference type="RefSeq" id="WP_089312067.1">
    <property type="nucleotide sequence ID" value="NZ_FZNP01000004.1"/>
</dbReference>
<keyword evidence="5" id="KW-0511">Multifunctional enzyme</keyword>
<evidence type="ECO:0000256" key="3">
    <source>
        <dbReference type="ARBA" id="ARBA00022553"/>
    </source>
</evidence>
<dbReference type="InterPro" id="IPR014031">
    <property type="entry name" value="Ketoacyl_synth_C"/>
</dbReference>
<dbReference type="InterPro" id="IPR020806">
    <property type="entry name" value="PKS_PP-bd"/>
</dbReference>
<dbReference type="PANTHER" id="PTHR43775">
    <property type="entry name" value="FATTY ACID SYNTHASE"/>
    <property type="match status" value="1"/>
</dbReference>
<evidence type="ECO:0000259" key="8">
    <source>
        <dbReference type="PROSITE" id="PS50075"/>
    </source>
</evidence>
<comment type="caution">
    <text evidence="6">Lacks conserved residue(s) required for the propagation of feature annotation.</text>
</comment>
<feature type="domain" description="PKS/mFAS DH" evidence="10">
    <location>
        <begin position="847"/>
        <end position="1127"/>
    </location>
</feature>
<feature type="domain" description="Ketosynthase family 3 (KS3)" evidence="9">
    <location>
        <begin position="33"/>
        <end position="460"/>
    </location>
</feature>
<dbReference type="Pfam" id="PF14765">
    <property type="entry name" value="PS-DH"/>
    <property type="match status" value="1"/>
</dbReference>
<dbReference type="InterPro" id="IPR006162">
    <property type="entry name" value="Ppantetheine_attach_site"/>
</dbReference>
<evidence type="ECO:0000313" key="11">
    <source>
        <dbReference type="EMBL" id="SNR59763.1"/>
    </source>
</evidence>
<dbReference type="InterPro" id="IPR036736">
    <property type="entry name" value="ACP-like_sf"/>
</dbReference>
<dbReference type="InterPro" id="IPR036299">
    <property type="entry name" value="Polyketide_synth_docking_sf"/>
</dbReference>
<feature type="region of interest" description="Disordered" evidence="7">
    <location>
        <begin position="931"/>
        <end position="957"/>
    </location>
</feature>
<evidence type="ECO:0000256" key="4">
    <source>
        <dbReference type="ARBA" id="ARBA00022679"/>
    </source>
</evidence>
<dbReference type="Pfam" id="PF00550">
    <property type="entry name" value="PP-binding"/>
    <property type="match status" value="1"/>
</dbReference>
<dbReference type="SUPFAM" id="SSF53901">
    <property type="entry name" value="Thiolase-like"/>
    <property type="match status" value="1"/>
</dbReference>
<keyword evidence="4 11" id="KW-0808">Transferase</keyword>
<dbReference type="SUPFAM" id="SSF52151">
    <property type="entry name" value="FabD/lysophospholipase-like"/>
    <property type="match status" value="1"/>
</dbReference>
<keyword evidence="12" id="KW-1185">Reference proteome</keyword>
<dbReference type="PROSITE" id="PS52004">
    <property type="entry name" value="KS3_2"/>
    <property type="match status" value="1"/>
</dbReference>
<evidence type="ECO:0000313" key="12">
    <source>
        <dbReference type="Proteomes" id="UP000198420"/>
    </source>
</evidence>
<dbReference type="SUPFAM" id="SSF101173">
    <property type="entry name" value="Docking domain B of the erythromycin polyketide synthase (DEBS)"/>
    <property type="match status" value="1"/>
</dbReference>
<dbReference type="OrthoDB" id="4537517at2"/>
<name>A0A238XMT1_9ACTN</name>
<evidence type="ECO:0000256" key="6">
    <source>
        <dbReference type="PROSITE-ProRule" id="PRU01363"/>
    </source>
</evidence>
<dbReference type="AlphaFoldDB" id="A0A238XMT1"/>
<dbReference type="SMART" id="SM00826">
    <property type="entry name" value="PKS_DH"/>
    <property type="match status" value="1"/>
</dbReference>
<dbReference type="InterPro" id="IPR018201">
    <property type="entry name" value="Ketoacyl_synth_AS"/>
</dbReference>
<evidence type="ECO:0000259" key="9">
    <source>
        <dbReference type="PROSITE" id="PS52004"/>
    </source>
</evidence>
<keyword evidence="3" id="KW-0597">Phosphoprotein</keyword>
<evidence type="ECO:0000256" key="2">
    <source>
        <dbReference type="ARBA" id="ARBA00022450"/>
    </source>
</evidence>
<dbReference type="InterPro" id="IPR014030">
    <property type="entry name" value="Ketoacyl_synth_N"/>
</dbReference>
<dbReference type="Gene3D" id="3.10.129.110">
    <property type="entry name" value="Polyketide synthase dehydratase"/>
    <property type="match status" value="1"/>
</dbReference>
<keyword evidence="2" id="KW-0596">Phosphopantetheine</keyword>
<dbReference type="InterPro" id="IPR001227">
    <property type="entry name" value="Ac_transferase_dom_sf"/>
</dbReference>
<dbReference type="GO" id="GO:0004315">
    <property type="term" value="F:3-oxoacyl-[acyl-carrier-protein] synthase activity"/>
    <property type="evidence" value="ECO:0007669"/>
    <property type="project" value="InterPro"/>
</dbReference>